<dbReference type="InterPro" id="IPR012338">
    <property type="entry name" value="Beta-lactam/transpept-like"/>
</dbReference>
<comment type="caution">
    <text evidence="4">The sequence shown here is derived from an EMBL/GenBank/DDBJ whole genome shotgun (WGS) entry which is preliminary data.</text>
</comment>
<dbReference type="Gene3D" id="3.50.80.20">
    <property type="entry name" value="D-Ala-D-Ala carboxypeptidase C, peptidase S13"/>
    <property type="match status" value="1"/>
</dbReference>
<evidence type="ECO:0000256" key="1">
    <source>
        <dbReference type="ARBA" id="ARBA00006096"/>
    </source>
</evidence>
<dbReference type="GO" id="GO:0009002">
    <property type="term" value="F:serine-type D-Ala-D-Ala carboxypeptidase activity"/>
    <property type="evidence" value="ECO:0007669"/>
    <property type="project" value="UniProtKB-EC"/>
</dbReference>
<accession>A0A9D2CVW9</accession>
<keyword evidence="2 4" id="KW-0378">Hydrolase</keyword>
<evidence type="ECO:0000313" key="5">
    <source>
        <dbReference type="Proteomes" id="UP000824023"/>
    </source>
</evidence>
<reference evidence="4" key="1">
    <citation type="journal article" date="2021" name="PeerJ">
        <title>Extensive microbial diversity within the chicken gut microbiome revealed by metagenomics and culture.</title>
        <authorList>
            <person name="Gilroy R."/>
            <person name="Ravi A."/>
            <person name="Getino M."/>
            <person name="Pursley I."/>
            <person name="Horton D.L."/>
            <person name="Alikhan N.F."/>
            <person name="Baker D."/>
            <person name="Gharbi K."/>
            <person name="Hall N."/>
            <person name="Watson M."/>
            <person name="Adriaenssens E.M."/>
            <person name="Foster-Nyarko E."/>
            <person name="Jarju S."/>
            <person name="Secka A."/>
            <person name="Antonio M."/>
            <person name="Oren A."/>
            <person name="Chaudhuri R.R."/>
            <person name="La Ragione R."/>
            <person name="Hildebrand F."/>
            <person name="Pallen M.J."/>
        </authorList>
    </citation>
    <scope>NUCLEOTIDE SEQUENCE</scope>
    <source>
        <strain evidence="4">ChiHjej12B11-24981</strain>
    </source>
</reference>
<evidence type="ECO:0000256" key="3">
    <source>
        <dbReference type="SAM" id="SignalP"/>
    </source>
</evidence>
<keyword evidence="3" id="KW-0732">Signal</keyword>
<dbReference type="GO" id="GO:0006508">
    <property type="term" value="P:proteolysis"/>
    <property type="evidence" value="ECO:0007669"/>
    <property type="project" value="InterPro"/>
</dbReference>
<dbReference type="PRINTS" id="PR00922">
    <property type="entry name" value="DADACBPTASE3"/>
</dbReference>
<dbReference type="EMBL" id="DXCK01000073">
    <property type="protein sequence ID" value="HIZ01655.1"/>
    <property type="molecule type" value="Genomic_DNA"/>
</dbReference>
<dbReference type="EC" id="3.4.16.4" evidence="4"/>
<name>A0A9D2CVW9_9BACE</name>
<evidence type="ECO:0000313" key="4">
    <source>
        <dbReference type="EMBL" id="HIZ01655.1"/>
    </source>
</evidence>
<dbReference type="AlphaFoldDB" id="A0A9D2CVW9"/>
<keyword evidence="4" id="KW-0121">Carboxypeptidase</keyword>
<evidence type="ECO:0000256" key="2">
    <source>
        <dbReference type="ARBA" id="ARBA00022801"/>
    </source>
</evidence>
<gene>
    <name evidence="4" type="primary">dacB</name>
    <name evidence="4" type="ORF">H9819_05285</name>
</gene>
<dbReference type="GO" id="GO:0000270">
    <property type="term" value="P:peptidoglycan metabolic process"/>
    <property type="evidence" value="ECO:0007669"/>
    <property type="project" value="TreeGrafter"/>
</dbReference>
<proteinExistence type="inferred from homology"/>
<organism evidence="4 5">
    <name type="scientific">Candidatus Bacteroides merdipullorum</name>
    <dbReference type="NCBI Taxonomy" id="2838474"/>
    <lineage>
        <taxon>Bacteria</taxon>
        <taxon>Pseudomonadati</taxon>
        <taxon>Bacteroidota</taxon>
        <taxon>Bacteroidia</taxon>
        <taxon>Bacteroidales</taxon>
        <taxon>Bacteroidaceae</taxon>
        <taxon>Bacteroides</taxon>
    </lineage>
</organism>
<dbReference type="NCBIfam" id="TIGR00666">
    <property type="entry name" value="PBP4"/>
    <property type="match status" value="1"/>
</dbReference>
<protein>
    <submittedName>
        <fullName evidence="4">D-alanyl-D-alanine carboxypeptidase/D-alanyl-D-alanine-endopeptidase</fullName>
        <ecNumber evidence="4">3.4.16.4</ecNumber>
    </submittedName>
</protein>
<dbReference type="SUPFAM" id="SSF56601">
    <property type="entry name" value="beta-lactamase/transpeptidase-like"/>
    <property type="match status" value="1"/>
</dbReference>
<reference evidence="4" key="2">
    <citation type="submission" date="2021-04" db="EMBL/GenBank/DDBJ databases">
        <authorList>
            <person name="Gilroy R."/>
        </authorList>
    </citation>
    <scope>NUCLEOTIDE SEQUENCE</scope>
    <source>
        <strain evidence="4">ChiHjej12B11-24981</strain>
    </source>
</reference>
<keyword evidence="4" id="KW-0645">Protease</keyword>
<dbReference type="InterPro" id="IPR000667">
    <property type="entry name" value="Peptidase_S13"/>
</dbReference>
<feature type="chain" id="PRO_5039269727" evidence="3">
    <location>
        <begin position="21"/>
        <end position="483"/>
    </location>
</feature>
<comment type="similarity">
    <text evidence="1">Belongs to the peptidase S13 family.</text>
</comment>
<dbReference type="PANTHER" id="PTHR30023:SF0">
    <property type="entry name" value="PENICILLIN-SENSITIVE CARBOXYPEPTIDASE A"/>
    <property type="match status" value="1"/>
</dbReference>
<sequence length="483" mass="53179">MRKLLLLFGLLSVGIWPLSAQTPQAADSLFAARLDSLVAARLPQGSEASIAVYDLTANRPLYARGADRLSRPASTMKLVTAIAALSEPRFDEPFRTEVWCRGQVEADTLHGDLYVVGGFDPELDDEDLDSLVAATARRASFSVVTGRILGDVSMKDSLYWGSGWLWDDNPASFQPYLSPLMLNKGVVQVSVAPGLAGDTATVTVLPSSTYYTIYNTARTRTPSAGPLRVTRPWMENSNEILVSGNVTARQTRTINLYSSQDFFMHTFAERLQTAGIRSLRATPDSLYGFSPLQRDSLCTLLAVHETSAQRVLDEMLKESDNLNAEAVFCRLGLHHTGHRPVRAKDGIKAIRALMEALGHNPVRYRVADGCGLSHYDYLSPELLVSFLRYAYAHTEVFSKLYKALPVGGIDGTLKHRMGRGKPSYRKVYAKTGSYTGINCLAGYLQARNGHWVAFAIMNQNVLSGRRARALQDALCDELILHCP</sequence>
<dbReference type="Proteomes" id="UP000824023">
    <property type="component" value="Unassembled WGS sequence"/>
</dbReference>
<dbReference type="Gene3D" id="3.40.710.10">
    <property type="entry name" value="DD-peptidase/beta-lactamase superfamily"/>
    <property type="match status" value="2"/>
</dbReference>
<dbReference type="Pfam" id="PF02113">
    <property type="entry name" value="Peptidase_S13"/>
    <property type="match status" value="1"/>
</dbReference>
<dbReference type="PANTHER" id="PTHR30023">
    <property type="entry name" value="D-ALANYL-D-ALANINE CARBOXYPEPTIDASE"/>
    <property type="match status" value="1"/>
</dbReference>
<feature type="signal peptide" evidence="3">
    <location>
        <begin position="1"/>
        <end position="20"/>
    </location>
</feature>